<evidence type="ECO:0000256" key="1">
    <source>
        <dbReference type="SAM" id="Coils"/>
    </source>
</evidence>
<keyword evidence="1" id="KW-0175">Coiled coil</keyword>
<dbReference type="EMBL" id="CP119391">
    <property type="protein sequence ID" value="WNK19595.1"/>
    <property type="molecule type" value="Genomic_DNA"/>
</dbReference>
<evidence type="ECO:0000256" key="2">
    <source>
        <dbReference type="SAM" id="SignalP"/>
    </source>
</evidence>
<feature type="chain" id="PRO_5045466741" description="Lipoprotein" evidence="2">
    <location>
        <begin position="23"/>
        <end position="296"/>
    </location>
</feature>
<evidence type="ECO:0008006" key="5">
    <source>
        <dbReference type="Google" id="ProtNLM"/>
    </source>
</evidence>
<dbReference type="RefSeq" id="WP_311882950.1">
    <property type="nucleotide sequence ID" value="NZ_CP119391.1"/>
</dbReference>
<reference evidence="3 4" key="1">
    <citation type="submission" date="2023-03" db="EMBL/GenBank/DDBJ databases">
        <title>Halomonas sp. nov., isolated from Korean tranditional fermented seafood 'Jeotgal'.</title>
        <authorList>
            <person name="Kim B."/>
            <person name="Shin N.-R."/>
        </authorList>
    </citation>
    <scope>NUCLEOTIDE SEQUENCE [LARGE SCALE GENOMIC DNA]</scope>
    <source>
        <strain evidence="3 4">SG2L-4</strain>
    </source>
</reference>
<dbReference type="Pfam" id="PF20404">
    <property type="entry name" value="DUF6694"/>
    <property type="match status" value="1"/>
</dbReference>
<gene>
    <name evidence="3" type="ORF">P1P91_12225</name>
</gene>
<keyword evidence="2" id="KW-0732">Signal</keyword>
<keyword evidence="4" id="KW-1185">Reference proteome</keyword>
<feature type="coiled-coil region" evidence="1">
    <location>
        <begin position="101"/>
        <end position="178"/>
    </location>
</feature>
<proteinExistence type="predicted"/>
<feature type="signal peptide" evidence="2">
    <location>
        <begin position="1"/>
        <end position="22"/>
    </location>
</feature>
<evidence type="ECO:0000313" key="3">
    <source>
        <dbReference type="EMBL" id="WNK19595.1"/>
    </source>
</evidence>
<protein>
    <recommendedName>
        <fullName evidence="5">Lipoprotein</fullName>
    </recommendedName>
</protein>
<dbReference type="PROSITE" id="PS51257">
    <property type="entry name" value="PROKAR_LIPOPROTEIN"/>
    <property type="match status" value="1"/>
</dbReference>
<dbReference type="InterPro" id="IPR046516">
    <property type="entry name" value="DUF6694"/>
</dbReference>
<accession>A0ABY9YYP3</accession>
<name>A0ABY9YYP3_9GAMM</name>
<sequence length="296" mass="33198">MKKIILTCLVLVLAGCFGPAKFDSSSEASIKESTKKIVESLPEANHEEFQKALMYFSIGGEGGLKAMMGAAFAGKSSDATNEAMLAENLKAIDGLTGEQILEKYRSSLEQDRIKREKEEAERQKVKSLKKEAQELLDSNKFEEALSRYKALSEISSGVEAAEIGIEKTTKAMEEFTEKVSYMDKVEITEFLAKRVDTYRKKEIPAVRISLKNKGDRSLDKVKVVVYFKDKAGNTIFEEDFHPVLVSKYSFSGDNKPLKPGYVKEMEKDKFYTLESALSDWQEGKATAKVVDIEFTK</sequence>
<dbReference type="Proteomes" id="UP001301869">
    <property type="component" value="Chromosome"/>
</dbReference>
<organism evidence="3 4">
    <name type="scientific">Halomonas piscis</name>
    <dbReference type="NCBI Taxonomy" id="3031727"/>
    <lineage>
        <taxon>Bacteria</taxon>
        <taxon>Pseudomonadati</taxon>
        <taxon>Pseudomonadota</taxon>
        <taxon>Gammaproteobacteria</taxon>
        <taxon>Oceanospirillales</taxon>
        <taxon>Halomonadaceae</taxon>
        <taxon>Halomonas</taxon>
    </lineage>
</organism>
<evidence type="ECO:0000313" key="4">
    <source>
        <dbReference type="Proteomes" id="UP001301869"/>
    </source>
</evidence>